<name>A0AAD7NSQ4_9AGAR</name>
<organism evidence="2 3">
    <name type="scientific">Mycena maculata</name>
    <dbReference type="NCBI Taxonomy" id="230809"/>
    <lineage>
        <taxon>Eukaryota</taxon>
        <taxon>Fungi</taxon>
        <taxon>Dikarya</taxon>
        <taxon>Basidiomycota</taxon>
        <taxon>Agaricomycotina</taxon>
        <taxon>Agaricomycetes</taxon>
        <taxon>Agaricomycetidae</taxon>
        <taxon>Agaricales</taxon>
        <taxon>Marasmiineae</taxon>
        <taxon>Mycenaceae</taxon>
        <taxon>Mycena</taxon>
    </lineage>
</organism>
<reference evidence="2" key="1">
    <citation type="submission" date="2023-03" db="EMBL/GenBank/DDBJ databases">
        <title>Massive genome expansion in bonnet fungi (Mycena s.s.) driven by repeated elements and novel gene families across ecological guilds.</title>
        <authorList>
            <consortium name="Lawrence Berkeley National Laboratory"/>
            <person name="Harder C.B."/>
            <person name="Miyauchi S."/>
            <person name="Viragh M."/>
            <person name="Kuo A."/>
            <person name="Thoen E."/>
            <person name="Andreopoulos B."/>
            <person name="Lu D."/>
            <person name="Skrede I."/>
            <person name="Drula E."/>
            <person name="Henrissat B."/>
            <person name="Morin E."/>
            <person name="Kohler A."/>
            <person name="Barry K."/>
            <person name="LaButti K."/>
            <person name="Morin E."/>
            <person name="Salamov A."/>
            <person name="Lipzen A."/>
            <person name="Mereny Z."/>
            <person name="Hegedus B."/>
            <person name="Baldrian P."/>
            <person name="Stursova M."/>
            <person name="Weitz H."/>
            <person name="Taylor A."/>
            <person name="Grigoriev I.V."/>
            <person name="Nagy L.G."/>
            <person name="Martin F."/>
            <person name="Kauserud H."/>
        </authorList>
    </citation>
    <scope>NUCLEOTIDE SEQUENCE</scope>
    <source>
        <strain evidence="2">CBHHK188m</strain>
    </source>
</reference>
<comment type="caution">
    <text evidence="2">The sequence shown here is derived from an EMBL/GenBank/DDBJ whole genome shotgun (WGS) entry which is preliminary data.</text>
</comment>
<accession>A0AAD7NSQ4</accession>
<gene>
    <name evidence="2" type="ORF">DFH07DRAFT_767541</name>
</gene>
<sequence>MHTLTGCMTTTRLWLVLFLCGAMDLMIPSKTVFSTVLPRDGVVPPVLELEVAASPAAQGVVLDCWLGNGYLLPMLADVRLTTGLLTNVETLPENTSHAQEAHREHLYLLLIPAAYPAKLVLLALQGVNRPSVAAAPYIILLAVPVFTWRKGHKSEGIVLFEAGLPSGVSPKWVRIGVENGWGEE</sequence>
<dbReference type="Proteomes" id="UP001215280">
    <property type="component" value="Unassembled WGS sequence"/>
</dbReference>
<dbReference type="AlphaFoldDB" id="A0AAD7NSQ4"/>
<evidence type="ECO:0000256" key="1">
    <source>
        <dbReference type="SAM" id="SignalP"/>
    </source>
</evidence>
<keyword evidence="1" id="KW-0732">Signal</keyword>
<evidence type="ECO:0000313" key="3">
    <source>
        <dbReference type="Proteomes" id="UP001215280"/>
    </source>
</evidence>
<dbReference type="EMBL" id="JARJLG010000017">
    <property type="protein sequence ID" value="KAJ7773578.1"/>
    <property type="molecule type" value="Genomic_DNA"/>
</dbReference>
<keyword evidence="3" id="KW-1185">Reference proteome</keyword>
<evidence type="ECO:0000313" key="2">
    <source>
        <dbReference type="EMBL" id="KAJ7773578.1"/>
    </source>
</evidence>
<protein>
    <submittedName>
        <fullName evidence="2">Uncharacterized protein</fullName>
    </submittedName>
</protein>
<feature type="chain" id="PRO_5042087248" evidence="1">
    <location>
        <begin position="23"/>
        <end position="184"/>
    </location>
</feature>
<proteinExistence type="predicted"/>
<feature type="signal peptide" evidence="1">
    <location>
        <begin position="1"/>
        <end position="22"/>
    </location>
</feature>